<dbReference type="Pfam" id="PF12796">
    <property type="entry name" value="Ank_2"/>
    <property type="match status" value="1"/>
</dbReference>
<feature type="repeat" description="ANK" evidence="3">
    <location>
        <begin position="51"/>
        <end position="83"/>
    </location>
</feature>
<evidence type="ECO:0000313" key="5">
    <source>
        <dbReference type="Proteomes" id="UP001189429"/>
    </source>
</evidence>
<dbReference type="InterPro" id="IPR002110">
    <property type="entry name" value="Ankyrin_rpt"/>
</dbReference>
<evidence type="ECO:0000256" key="2">
    <source>
        <dbReference type="ARBA" id="ARBA00023043"/>
    </source>
</evidence>
<evidence type="ECO:0000256" key="3">
    <source>
        <dbReference type="PROSITE-ProRule" id="PRU00023"/>
    </source>
</evidence>
<dbReference type="Proteomes" id="UP001189429">
    <property type="component" value="Unassembled WGS sequence"/>
</dbReference>
<gene>
    <name evidence="4" type="ORF">PCOR1329_LOCUS65593</name>
</gene>
<dbReference type="PANTHER" id="PTHR24124:SF14">
    <property type="entry name" value="CHROMOSOME UNDETERMINED SCAFFOLD_25, WHOLE GENOME SHOTGUN SEQUENCE"/>
    <property type="match status" value="1"/>
</dbReference>
<dbReference type="SMART" id="SM00248">
    <property type="entry name" value="ANK"/>
    <property type="match status" value="2"/>
</dbReference>
<keyword evidence="2 3" id="KW-0040">ANK repeat</keyword>
<dbReference type="PANTHER" id="PTHR24124">
    <property type="entry name" value="ANKYRIN REPEAT FAMILY A"/>
    <property type="match status" value="1"/>
</dbReference>
<keyword evidence="1" id="KW-0677">Repeat</keyword>
<name>A0ABN9WEL3_9DINO</name>
<reference evidence="4" key="1">
    <citation type="submission" date="2023-10" db="EMBL/GenBank/DDBJ databases">
        <authorList>
            <person name="Chen Y."/>
            <person name="Shah S."/>
            <person name="Dougan E. K."/>
            <person name="Thang M."/>
            <person name="Chan C."/>
        </authorList>
    </citation>
    <scope>NUCLEOTIDE SEQUENCE [LARGE SCALE GENOMIC DNA]</scope>
</reference>
<dbReference type="SUPFAM" id="SSF48403">
    <property type="entry name" value="Ankyrin repeat"/>
    <property type="match status" value="1"/>
</dbReference>
<keyword evidence="5" id="KW-1185">Reference proteome</keyword>
<organism evidence="4 5">
    <name type="scientific">Prorocentrum cordatum</name>
    <dbReference type="NCBI Taxonomy" id="2364126"/>
    <lineage>
        <taxon>Eukaryota</taxon>
        <taxon>Sar</taxon>
        <taxon>Alveolata</taxon>
        <taxon>Dinophyceae</taxon>
        <taxon>Prorocentrales</taxon>
        <taxon>Prorocentraceae</taxon>
        <taxon>Prorocentrum</taxon>
    </lineage>
</organism>
<evidence type="ECO:0000256" key="1">
    <source>
        <dbReference type="ARBA" id="ARBA00022737"/>
    </source>
</evidence>
<dbReference type="EMBL" id="CAUYUJ010018405">
    <property type="protein sequence ID" value="CAK0883356.1"/>
    <property type="molecule type" value="Genomic_DNA"/>
</dbReference>
<dbReference type="Gene3D" id="1.25.40.20">
    <property type="entry name" value="Ankyrin repeat-containing domain"/>
    <property type="match status" value="1"/>
</dbReference>
<sequence>MVAAFPNFAAAAAATDCDGRSVLALAVVHRQSHLVPLLLARQAQVDAVDADQRTALMLAAQAGDPLAVQHLLAAGASATLRSGDGRTAAELACDRATQRQIQWRCDAQDIGSRLAKSPSLPALSEAEAAAERSRRFRLRVECLPRGADSDVLEDNIRLMLEKRGTPPEYLTVGVDPITQLTRGHVYLDYAERSKARAAANLDGRHVLGCTVRVIEEGPVFV</sequence>
<dbReference type="SUPFAM" id="SSF54928">
    <property type="entry name" value="RNA-binding domain, RBD"/>
    <property type="match status" value="1"/>
</dbReference>
<proteinExistence type="predicted"/>
<dbReference type="InterPro" id="IPR035979">
    <property type="entry name" value="RBD_domain_sf"/>
</dbReference>
<evidence type="ECO:0008006" key="6">
    <source>
        <dbReference type="Google" id="ProtNLM"/>
    </source>
</evidence>
<comment type="caution">
    <text evidence="4">The sequence shown here is derived from an EMBL/GenBank/DDBJ whole genome shotgun (WGS) entry which is preliminary data.</text>
</comment>
<protein>
    <recommendedName>
        <fullName evidence="6">RRM domain-containing protein</fullName>
    </recommendedName>
</protein>
<evidence type="ECO:0000313" key="4">
    <source>
        <dbReference type="EMBL" id="CAK0883356.1"/>
    </source>
</evidence>
<feature type="repeat" description="ANK" evidence="3">
    <location>
        <begin position="18"/>
        <end position="50"/>
    </location>
</feature>
<dbReference type="InterPro" id="IPR036770">
    <property type="entry name" value="Ankyrin_rpt-contain_sf"/>
</dbReference>
<accession>A0ABN9WEL3</accession>
<dbReference type="PROSITE" id="PS50088">
    <property type="entry name" value="ANK_REPEAT"/>
    <property type="match status" value="2"/>
</dbReference>